<dbReference type="EMBL" id="HACG01009226">
    <property type="protein sequence ID" value="CEK56091.1"/>
    <property type="molecule type" value="Transcribed_RNA"/>
</dbReference>
<proteinExistence type="predicted"/>
<feature type="non-terminal residue" evidence="2">
    <location>
        <position position="1"/>
    </location>
</feature>
<evidence type="ECO:0000313" key="2">
    <source>
        <dbReference type="EMBL" id="CEK56091.1"/>
    </source>
</evidence>
<accession>A0A0B6YJU7</accession>
<protein>
    <submittedName>
        <fullName evidence="2">Uncharacterized protein</fullName>
    </submittedName>
</protein>
<gene>
    <name evidence="2" type="primary">ORF26774</name>
</gene>
<reference evidence="2" key="1">
    <citation type="submission" date="2014-12" db="EMBL/GenBank/DDBJ databases">
        <title>Insight into the proteome of Arion vulgaris.</title>
        <authorList>
            <person name="Aradska J."/>
            <person name="Bulat T."/>
            <person name="Smidak R."/>
            <person name="Sarate P."/>
            <person name="Gangsoo J."/>
            <person name="Sialana F."/>
            <person name="Bilban M."/>
            <person name="Lubec G."/>
        </authorList>
    </citation>
    <scope>NUCLEOTIDE SEQUENCE</scope>
    <source>
        <tissue evidence="2">Skin</tissue>
    </source>
</reference>
<evidence type="ECO:0000256" key="1">
    <source>
        <dbReference type="SAM" id="MobiDB-lite"/>
    </source>
</evidence>
<name>A0A0B6YJU7_9EUPU</name>
<feature type="region of interest" description="Disordered" evidence="1">
    <location>
        <begin position="19"/>
        <end position="70"/>
    </location>
</feature>
<feature type="non-terminal residue" evidence="2">
    <location>
        <position position="70"/>
    </location>
</feature>
<feature type="compositionally biased region" description="Basic and acidic residues" evidence="1">
    <location>
        <begin position="53"/>
        <end position="62"/>
    </location>
</feature>
<organism evidence="2">
    <name type="scientific">Arion vulgaris</name>
    <dbReference type="NCBI Taxonomy" id="1028688"/>
    <lineage>
        <taxon>Eukaryota</taxon>
        <taxon>Metazoa</taxon>
        <taxon>Spiralia</taxon>
        <taxon>Lophotrochozoa</taxon>
        <taxon>Mollusca</taxon>
        <taxon>Gastropoda</taxon>
        <taxon>Heterobranchia</taxon>
        <taxon>Euthyneura</taxon>
        <taxon>Panpulmonata</taxon>
        <taxon>Eupulmonata</taxon>
        <taxon>Stylommatophora</taxon>
        <taxon>Helicina</taxon>
        <taxon>Arionoidea</taxon>
        <taxon>Arionidae</taxon>
        <taxon>Arion</taxon>
    </lineage>
</organism>
<dbReference type="AlphaFoldDB" id="A0A0B6YJU7"/>
<feature type="compositionally biased region" description="Polar residues" evidence="1">
    <location>
        <begin position="38"/>
        <end position="52"/>
    </location>
</feature>
<sequence>NFRKHDELSYKMSNFSNCKGKKSVNIEDSPIAADTSDDNTASRGNEKNSPNDSFDHQEKSADTCETYSDY</sequence>